<feature type="non-terminal residue" evidence="2">
    <location>
        <position position="1"/>
    </location>
</feature>
<name>A0A6J4SQU4_9ACTN</name>
<protein>
    <submittedName>
        <fullName evidence="2">Uncharacterized protein</fullName>
    </submittedName>
</protein>
<dbReference type="EMBL" id="CADCVQ010000086">
    <property type="protein sequence ID" value="CAA9502825.1"/>
    <property type="molecule type" value="Genomic_DNA"/>
</dbReference>
<feature type="compositionally biased region" description="Basic residues" evidence="1">
    <location>
        <begin position="16"/>
        <end position="27"/>
    </location>
</feature>
<organism evidence="2">
    <name type="scientific">uncultured Solirubrobacteraceae bacterium</name>
    <dbReference type="NCBI Taxonomy" id="1162706"/>
    <lineage>
        <taxon>Bacteria</taxon>
        <taxon>Bacillati</taxon>
        <taxon>Actinomycetota</taxon>
        <taxon>Thermoleophilia</taxon>
        <taxon>Solirubrobacterales</taxon>
        <taxon>Solirubrobacteraceae</taxon>
        <taxon>environmental samples</taxon>
    </lineage>
</organism>
<proteinExistence type="predicted"/>
<reference evidence="2" key="1">
    <citation type="submission" date="2020-02" db="EMBL/GenBank/DDBJ databases">
        <authorList>
            <person name="Meier V. D."/>
        </authorList>
    </citation>
    <scope>NUCLEOTIDE SEQUENCE</scope>
    <source>
        <strain evidence="2">AVDCRST_MAG67</strain>
    </source>
</reference>
<accession>A0A6J4SQU4</accession>
<feature type="region of interest" description="Disordered" evidence="1">
    <location>
        <begin position="1"/>
        <end position="39"/>
    </location>
</feature>
<sequence length="39" mass="4529">APAPEPLPLAGDDRRLRRPDRRARRHELCRAEAAAQQRR</sequence>
<gene>
    <name evidence="2" type="ORF">AVDCRST_MAG67-2035</name>
</gene>
<evidence type="ECO:0000313" key="2">
    <source>
        <dbReference type="EMBL" id="CAA9502825.1"/>
    </source>
</evidence>
<evidence type="ECO:0000256" key="1">
    <source>
        <dbReference type="SAM" id="MobiDB-lite"/>
    </source>
</evidence>
<dbReference type="AlphaFoldDB" id="A0A6J4SQU4"/>
<feature type="non-terminal residue" evidence="2">
    <location>
        <position position="39"/>
    </location>
</feature>